<comment type="caution">
    <text evidence="2">The sequence shown here is derived from an EMBL/GenBank/DDBJ whole genome shotgun (WGS) entry which is preliminary data.</text>
</comment>
<dbReference type="RefSeq" id="WP_121102848.1">
    <property type="nucleotide sequence ID" value="NZ_RBII01000002.1"/>
</dbReference>
<feature type="transmembrane region" description="Helical" evidence="1">
    <location>
        <begin position="158"/>
        <end position="177"/>
    </location>
</feature>
<organism evidence="2 3">
    <name type="scientific">Litorimonas taeanensis</name>
    <dbReference type="NCBI Taxonomy" id="568099"/>
    <lineage>
        <taxon>Bacteria</taxon>
        <taxon>Pseudomonadati</taxon>
        <taxon>Pseudomonadota</taxon>
        <taxon>Alphaproteobacteria</taxon>
        <taxon>Maricaulales</taxon>
        <taxon>Robiginitomaculaceae</taxon>
    </lineage>
</organism>
<evidence type="ECO:0000313" key="3">
    <source>
        <dbReference type="Proteomes" id="UP000282211"/>
    </source>
</evidence>
<feature type="transmembrane region" description="Helical" evidence="1">
    <location>
        <begin position="29"/>
        <end position="52"/>
    </location>
</feature>
<dbReference type="EMBL" id="RBII01000002">
    <property type="protein sequence ID" value="RKQ69818.1"/>
    <property type="molecule type" value="Genomic_DNA"/>
</dbReference>
<evidence type="ECO:0000313" key="2">
    <source>
        <dbReference type="EMBL" id="RKQ69818.1"/>
    </source>
</evidence>
<reference evidence="2 3" key="1">
    <citation type="submission" date="2018-10" db="EMBL/GenBank/DDBJ databases">
        <title>Genomic Encyclopedia of Type Strains, Phase IV (KMG-IV): sequencing the most valuable type-strain genomes for metagenomic binning, comparative biology and taxonomic classification.</title>
        <authorList>
            <person name="Goeker M."/>
        </authorList>
    </citation>
    <scope>NUCLEOTIDE SEQUENCE [LARGE SCALE GENOMIC DNA]</scope>
    <source>
        <strain evidence="2 3">DSM 22008</strain>
    </source>
</reference>
<dbReference type="AlphaFoldDB" id="A0A420WFP8"/>
<dbReference type="InParanoid" id="A0A420WFP8"/>
<name>A0A420WFP8_9PROT</name>
<feature type="transmembrane region" description="Helical" evidence="1">
    <location>
        <begin position="130"/>
        <end position="151"/>
    </location>
</feature>
<gene>
    <name evidence="2" type="ORF">DES40_2627</name>
</gene>
<evidence type="ECO:0000256" key="1">
    <source>
        <dbReference type="SAM" id="Phobius"/>
    </source>
</evidence>
<feature type="transmembrane region" description="Helical" evidence="1">
    <location>
        <begin position="102"/>
        <end position="124"/>
    </location>
</feature>
<proteinExistence type="predicted"/>
<accession>A0A420WFP8</accession>
<protein>
    <submittedName>
        <fullName evidence="2">Uncharacterized protein</fullName>
    </submittedName>
</protein>
<feature type="transmembrane region" description="Helical" evidence="1">
    <location>
        <begin position="64"/>
        <end position="82"/>
    </location>
</feature>
<dbReference type="Proteomes" id="UP000282211">
    <property type="component" value="Unassembled WGS sequence"/>
</dbReference>
<feature type="transmembrane region" description="Helical" evidence="1">
    <location>
        <begin position="183"/>
        <end position="202"/>
    </location>
</feature>
<keyword evidence="3" id="KW-1185">Reference proteome</keyword>
<sequence length="206" mass="21955">MVNVNGNISLQDDLEYAASLARQGENSPLVGGPIGLLWGLLLTAVFFTQWGVLSGAFGLPQQSLFFVWLAFAVIGGAGTAILSRKAEQKPGANSAANRVEQYVWTMFSAMLGTLFVGIILNMTFGEGSYQLFDLIMIVGFAGQGLAYGVVAKMSKIRLLHIASFCGFTASAICFAFYGNVDVYLIAAVATIFTIIIPSMLLMKKAG</sequence>
<keyword evidence="1" id="KW-0472">Membrane</keyword>
<keyword evidence="1" id="KW-1133">Transmembrane helix</keyword>
<dbReference type="OrthoDB" id="7618329at2"/>
<keyword evidence="1" id="KW-0812">Transmembrane</keyword>